<dbReference type="GO" id="GO:0005524">
    <property type="term" value="F:ATP binding"/>
    <property type="evidence" value="ECO:0007669"/>
    <property type="project" value="InterPro"/>
</dbReference>
<evidence type="ECO:0000256" key="1">
    <source>
        <dbReference type="ARBA" id="ARBA00003747"/>
    </source>
</evidence>
<dbReference type="GO" id="GO:0004674">
    <property type="term" value="F:protein serine/threonine kinase activity"/>
    <property type="evidence" value="ECO:0007669"/>
    <property type="project" value="UniProtKB-EC"/>
</dbReference>
<comment type="catalytic activity">
    <reaction evidence="9">
        <text>L-seryl-[protein] + ATP = O-phospho-L-seryl-[protein] + ADP + H(+)</text>
        <dbReference type="Rhea" id="RHEA:17989"/>
        <dbReference type="Rhea" id="RHEA-COMP:9863"/>
        <dbReference type="Rhea" id="RHEA-COMP:11604"/>
        <dbReference type="ChEBI" id="CHEBI:15378"/>
        <dbReference type="ChEBI" id="CHEBI:29999"/>
        <dbReference type="ChEBI" id="CHEBI:30616"/>
        <dbReference type="ChEBI" id="CHEBI:83421"/>
        <dbReference type="ChEBI" id="CHEBI:456216"/>
        <dbReference type="EC" id="2.7.11.1"/>
    </reaction>
</comment>
<reference evidence="11 12" key="1">
    <citation type="submission" date="2016-03" db="EMBL/GenBank/DDBJ databases">
        <title>Fine-scale spatial genetic structure of a fungal parasite of coffee scale insects.</title>
        <authorList>
            <person name="Jackson D."/>
            <person name="Zemenick K.A."/>
            <person name="Malloure B."/>
            <person name="Quandt C.A."/>
            <person name="James T.Y."/>
        </authorList>
    </citation>
    <scope>NUCLEOTIDE SEQUENCE [LARGE SCALE GENOMIC DNA]</scope>
    <source>
        <strain evidence="11 12">UM487</strain>
    </source>
</reference>
<dbReference type="GO" id="GO:0005634">
    <property type="term" value="C:nucleus"/>
    <property type="evidence" value="ECO:0007669"/>
    <property type="project" value="TreeGrafter"/>
</dbReference>
<evidence type="ECO:0000256" key="4">
    <source>
        <dbReference type="ARBA" id="ARBA00013948"/>
    </source>
</evidence>
<dbReference type="OMA" id="HPRIICY"/>
<dbReference type="InterPro" id="IPR008266">
    <property type="entry name" value="Tyr_kinase_AS"/>
</dbReference>
<dbReference type="OrthoDB" id="1668230at2759"/>
<evidence type="ECO:0000256" key="9">
    <source>
        <dbReference type="ARBA" id="ARBA00048679"/>
    </source>
</evidence>
<evidence type="ECO:0000313" key="12">
    <source>
        <dbReference type="Proteomes" id="UP000243081"/>
    </source>
</evidence>
<dbReference type="PANTHER" id="PTHR44167">
    <property type="entry name" value="OVARIAN-SPECIFIC SERINE/THREONINE-PROTEIN KINASE LOK-RELATED"/>
    <property type="match status" value="1"/>
</dbReference>
<dbReference type="Proteomes" id="UP000243081">
    <property type="component" value="Unassembled WGS sequence"/>
</dbReference>
<dbReference type="SUPFAM" id="SSF56112">
    <property type="entry name" value="Protein kinase-like (PK-like)"/>
    <property type="match status" value="1"/>
</dbReference>
<gene>
    <name evidence="11" type="ORF">LLEC1_05479</name>
</gene>
<evidence type="ECO:0000256" key="5">
    <source>
        <dbReference type="ARBA" id="ARBA00019973"/>
    </source>
</evidence>
<evidence type="ECO:0000256" key="7">
    <source>
        <dbReference type="ARBA" id="ARBA00033194"/>
    </source>
</evidence>
<comment type="subunit">
    <text evidence="2">Component of the EKC/KEOPS complex composed of at least BUD32, CGI121, GON7, KAE1 and PCC1; the whole complex dimerizes.</text>
</comment>
<name>A0A179IHH7_CORDF</name>
<keyword evidence="12" id="KW-1185">Reference proteome</keyword>
<evidence type="ECO:0000256" key="3">
    <source>
        <dbReference type="ARBA" id="ARBA00012513"/>
    </source>
</evidence>
<dbReference type="EMBL" id="LUKN01000852">
    <property type="protein sequence ID" value="OAR02107.1"/>
    <property type="molecule type" value="Genomic_DNA"/>
</dbReference>
<dbReference type="Gene3D" id="1.10.510.10">
    <property type="entry name" value="Transferase(Phosphotransferase) domain 1"/>
    <property type="match status" value="1"/>
</dbReference>
<feature type="domain" description="Protein kinase" evidence="10">
    <location>
        <begin position="29"/>
        <end position="292"/>
    </location>
</feature>
<dbReference type="EC" id="2.7.11.1" evidence="3"/>
<dbReference type="Pfam" id="PF00069">
    <property type="entry name" value="Pkinase"/>
    <property type="match status" value="1"/>
</dbReference>
<dbReference type="PROSITE" id="PS00109">
    <property type="entry name" value="PROTEIN_KINASE_TYR"/>
    <property type="match status" value="1"/>
</dbReference>
<organism evidence="11 12">
    <name type="scientific">Cordyceps confragosa</name>
    <name type="common">Lecanicillium lecanii</name>
    <dbReference type="NCBI Taxonomy" id="2714763"/>
    <lineage>
        <taxon>Eukaryota</taxon>
        <taxon>Fungi</taxon>
        <taxon>Dikarya</taxon>
        <taxon>Ascomycota</taxon>
        <taxon>Pezizomycotina</taxon>
        <taxon>Sordariomycetes</taxon>
        <taxon>Hypocreomycetidae</taxon>
        <taxon>Hypocreales</taxon>
        <taxon>Cordycipitaceae</taxon>
        <taxon>Akanthomyces</taxon>
    </lineage>
</organism>
<evidence type="ECO:0000256" key="2">
    <source>
        <dbReference type="ARBA" id="ARBA00011534"/>
    </source>
</evidence>
<dbReference type="CDD" id="cd00180">
    <property type="entry name" value="PKc"/>
    <property type="match status" value="1"/>
</dbReference>
<evidence type="ECO:0000259" key="10">
    <source>
        <dbReference type="PROSITE" id="PS50011"/>
    </source>
</evidence>
<dbReference type="PANTHER" id="PTHR44167:SF24">
    <property type="entry name" value="SERINE_THREONINE-PROTEIN KINASE CHK2"/>
    <property type="match status" value="1"/>
</dbReference>
<comment type="function">
    <text evidence="1">Component of the EKC/KEOPS complex that is required for the formation of a threonylcarbamoyl group on adenosine at position 37 (t(6)A37) in tRNAs that read codons beginning with adenine. The complex is probably involved in the transfer of the threonylcarbamoyl moiety of threonylcarbamoyl-AMP (TC-AMP) to the N6 group of A37. BUD32 has ATPase activity in the context of the EKC/KEOPS complex and likely plays a supporting role to the catalytic subunit KAE1. The EKC/KEOPS complex also promotes both telomere uncapping and telomere elongation. The complex is required for efficient recruitment of transcriptional coactivators.</text>
</comment>
<accession>A0A179IHH7</accession>
<sequence>MATPCHSEAVRLASCFTDRGAATWSANLADLERLPGAAFPGSTAIFFRLRPGVILKAAVKISENQVIKERQNVDSYFNIEEQILRLLGPHPKIVSFLGPHPSGLLLAEASHGNLQSYLYKHSYSITHHLRRKWFTQAVESIAFVHSRGVVHSDLRPENFLVHGTAPVSLDLWLCDFGGSTCEELALTADKLPDSGFFNPKPPWKSTYTVDIFSLGSVLYAIVTGHWPFRKSTLPFASVEEMEEYEASVDANFADGKFPNVAGLLGGDVMLGCWDGTFSKASEIMAAVEEQVI</sequence>
<protein>
    <recommendedName>
        <fullName evidence="5">EKC/KEOPS complex subunit BUD32</fullName>
        <ecNumber evidence="3">2.7.11.1</ecNumber>
    </recommendedName>
    <alternativeName>
        <fullName evidence="6 7">Atypical Serine/threonine protein kinase BUD32</fullName>
    </alternativeName>
    <alternativeName>
        <fullName evidence="4">EKC/KEOPS complex subunit bud32</fullName>
    </alternativeName>
</protein>
<comment type="caution">
    <text evidence="11">The sequence shown here is derived from an EMBL/GenBank/DDBJ whole genome shotgun (WGS) entry which is preliminary data.</text>
</comment>
<evidence type="ECO:0000256" key="8">
    <source>
        <dbReference type="ARBA" id="ARBA00047899"/>
    </source>
</evidence>
<dbReference type="AlphaFoldDB" id="A0A179IHH7"/>
<dbReference type="InterPro" id="IPR000719">
    <property type="entry name" value="Prot_kinase_dom"/>
</dbReference>
<proteinExistence type="predicted"/>
<dbReference type="PROSITE" id="PS50011">
    <property type="entry name" value="PROTEIN_KINASE_DOM"/>
    <property type="match status" value="1"/>
</dbReference>
<comment type="catalytic activity">
    <reaction evidence="8">
        <text>L-threonyl-[protein] + ATP = O-phospho-L-threonyl-[protein] + ADP + H(+)</text>
        <dbReference type="Rhea" id="RHEA:46608"/>
        <dbReference type="Rhea" id="RHEA-COMP:11060"/>
        <dbReference type="Rhea" id="RHEA-COMP:11605"/>
        <dbReference type="ChEBI" id="CHEBI:15378"/>
        <dbReference type="ChEBI" id="CHEBI:30013"/>
        <dbReference type="ChEBI" id="CHEBI:30616"/>
        <dbReference type="ChEBI" id="CHEBI:61977"/>
        <dbReference type="ChEBI" id="CHEBI:456216"/>
        <dbReference type="EC" id="2.7.11.1"/>
    </reaction>
</comment>
<evidence type="ECO:0000256" key="6">
    <source>
        <dbReference type="ARBA" id="ARBA00030980"/>
    </source>
</evidence>
<dbReference type="InterPro" id="IPR011009">
    <property type="entry name" value="Kinase-like_dom_sf"/>
</dbReference>
<evidence type="ECO:0000313" key="11">
    <source>
        <dbReference type="EMBL" id="OAR02107.1"/>
    </source>
</evidence>
<dbReference type="GO" id="GO:0044773">
    <property type="term" value="P:mitotic DNA damage checkpoint signaling"/>
    <property type="evidence" value="ECO:0007669"/>
    <property type="project" value="TreeGrafter"/>
</dbReference>